<dbReference type="GO" id="GO:0005525">
    <property type="term" value="F:GTP binding"/>
    <property type="evidence" value="ECO:0007669"/>
    <property type="project" value="InterPro"/>
</dbReference>
<reference evidence="1" key="1">
    <citation type="submission" date="2020-08" db="EMBL/GenBank/DDBJ databases">
        <title>Multicomponent nature underlies the extraordinary mechanical properties of spider dragline silk.</title>
        <authorList>
            <person name="Kono N."/>
            <person name="Nakamura H."/>
            <person name="Mori M."/>
            <person name="Yoshida Y."/>
            <person name="Ohtoshi R."/>
            <person name="Malay A.D."/>
            <person name="Moran D.A.P."/>
            <person name="Tomita M."/>
            <person name="Numata K."/>
            <person name="Arakawa K."/>
        </authorList>
    </citation>
    <scope>NUCLEOTIDE SEQUENCE</scope>
</reference>
<gene>
    <name evidence="1" type="ORF">NPIL_701401</name>
</gene>
<feature type="non-terminal residue" evidence="1">
    <location>
        <position position="1"/>
    </location>
</feature>
<sequence>IRSNACDECQLIILGNKVDLEDFRQISKERAKSYAASVGAKYFEVSSVTGVGYYKRSMVNGYVRISLSNCYY</sequence>
<comment type="caution">
    <text evidence="1">The sequence shown here is derived from an EMBL/GenBank/DDBJ whole genome shotgun (WGS) entry which is preliminary data.</text>
</comment>
<dbReference type="InterPro" id="IPR027417">
    <property type="entry name" value="P-loop_NTPase"/>
</dbReference>
<dbReference type="Pfam" id="PF00071">
    <property type="entry name" value="Ras"/>
    <property type="match status" value="1"/>
</dbReference>
<dbReference type="EMBL" id="BMAW01088455">
    <property type="protein sequence ID" value="GFS34757.1"/>
    <property type="molecule type" value="Genomic_DNA"/>
</dbReference>
<proteinExistence type="predicted"/>
<dbReference type="SUPFAM" id="SSF52540">
    <property type="entry name" value="P-loop containing nucleoside triphosphate hydrolases"/>
    <property type="match status" value="1"/>
</dbReference>
<name>A0A8X6I8M5_NEPPI</name>
<accession>A0A8X6I8M5</accession>
<dbReference type="GO" id="GO:0003924">
    <property type="term" value="F:GTPase activity"/>
    <property type="evidence" value="ECO:0007669"/>
    <property type="project" value="InterPro"/>
</dbReference>
<protein>
    <submittedName>
        <fullName evidence="1">Uncharacterized protein</fullName>
    </submittedName>
</protein>
<keyword evidence="2" id="KW-1185">Reference proteome</keyword>
<dbReference type="Gene3D" id="3.40.50.300">
    <property type="entry name" value="P-loop containing nucleotide triphosphate hydrolases"/>
    <property type="match status" value="1"/>
</dbReference>
<organism evidence="1 2">
    <name type="scientific">Nephila pilipes</name>
    <name type="common">Giant wood spider</name>
    <name type="synonym">Nephila maculata</name>
    <dbReference type="NCBI Taxonomy" id="299642"/>
    <lineage>
        <taxon>Eukaryota</taxon>
        <taxon>Metazoa</taxon>
        <taxon>Ecdysozoa</taxon>
        <taxon>Arthropoda</taxon>
        <taxon>Chelicerata</taxon>
        <taxon>Arachnida</taxon>
        <taxon>Araneae</taxon>
        <taxon>Araneomorphae</taxon>
        <taxon>Entelegynae</taxon>
        <taxon>Araneoidea</taxon>
        <taxon>Nephilidae</taxon>
        <taxon>Nephila</taxon>
    </lineage>
</organism>
<evidence type="ECO:0000313" key="1">
    <source>
        <dbReference type="EMBL" id="GFS34757.1"/>
    </source>
</evidence>
<dbReference type="OrthoDB" id="9989112at2759"/>
<dbReference type="InterPro" id="IPR001806">
    <property type="entry name" value="Small_GTPase"/>
</dbReference>
<evidence type="ECO:0000313" key="2">
    <source>
        <dbReference type="Proteomes" id="UP000887013"/>
    </source>
</evidence>
<dbReference type="Proteomes" id="UP000887013">
    <property type="component" value="Unassembled WGS sequence"/>
</dbReference>
<dbReference type="AlphaFoldDB" id="A0A8X6I8M5"/>